<dbReference type="EMBL" id="JABWMJ010000005">
    <property type="protein sequence ID" value="NUZ06726.1"/>
    <property type="molecule type" value="Genomic_DNA"/>
</dbReference>
<evidence type="ECO:0000313" key="1">
    <source>
        <dbReference type="EMBL" id="NUZ06726.1"/>
    </source>
</evidence>
<protein>
    <recommendedName>
        <fullName evidence="3">Mor transcription activator domain-containing protein</fullName>
    </recommendedName>
</protein>
<dbReference type="Proteomes" id="UP000529637">
    <property type="component" value="Unassembled WGS sequence"/>
</dbReference>
<proteinExistence type="predicted"/>
<dbReference type="AlphaFoldDB" id="A0A7Y6TX68"/>
<gene>
    <name evidence="1" type="ORF">HQN59_13235</name>
</gene>
<organism evidence="1 2">
    <name type="scientific">Piscinibacter koreensis</name>
    <dbReference type="NCBI Taxonomy" id="2742824"/>
    <lineage>
        <taxon>Bacteria</taxon>
        <taxon>Pseudomonadati</taxon>
        <taxon>Pseudomonadota</taxon>
        <taxon>Betaproteobacteria</taxon>
        <taxon>Burkholderiales</taxon>
        <taxon>Sphaerotilaceae</taxon>
        <taxon>Piscinibacter</taxon>
    </lineage>
</organism>
<sequence>MTTTLQPLPHLVAIAQRALQQAGMAEGRAAQLADKVVEAFRQEFNGHHLYIPSSRQRVTKAERALEATLLKDQGLTVDQIRLRMRCSRHYVQCLLSIERKRLAAEAASSGGARPITPRN</sequence>
<comment type="caution">
    <text evidence="1">The sequence shown here is derived from an EMBL/GenBank/DDBJ whole genome shotgun (WGS) entry which is preliminary data.</text>
</comment>
<reference evidence="1 2" key="1">
    <citation type="submission" date="2020-06" db="EMBL/GenBank/DDBJ databases">
        <title>Schlegella sp. ID0723 isolated from air conditioner.</title>
        <authorList>
            <person name="Kim D.Y."/>
            <person name="Kim D.-U."/>
        </authorList>
    </citation>
    <scope>NUCLEOTIDE SEQUENCE [LARGE SCALE GENOMIC DNA]</scope>
    <source>
        <strain evidence="1 2">ID0723</strain>
    </source>
</reference>
<name>A0A7Y6TX68_9BURK</name>
<evidence type="ECO:0008006" key="3">
    <source>
        <dbReference type="Google" id="ProtNLM"/>
    </source>
</evidence>
<accession>A0A7Y6TX68</accession>
<dbReference type="RefSeq" id="WP_176069560.1">
    <property type="nucleotide sequence ID" value="NZ_JABWMJ010000005.1"/>
</dbReference>
<evidence type="ECO:0000313" key="2">
    <source>
        <dbReference type="Proteomes" id="UP000529637"/>
    </source>
</evidence>
<keyword evidence="2" id="KW-1185">Reference proteome</keyword>